<keyword evidence="1" id="KW-0732">Signal</keyword>
<organism evidence="2 3">
    <name type="scientific">Saltatorellus ferox</name>
    <dbReference type="NCBI Taxonomy" id="2528018"/>
    <lineage>
        <taxon>Bacteria</taxon>
        <taxon>Pseudomonadati</taxon>
        <taxon>Planctomycetota</taxon>
        <taxon>Planctomycetia</taxon>
        <taxon>Planctomycetia incertae sedis</taxon>
        <taxon>Saltatorellus</taxon>
    </lineage>
</organism>
<reference evidence="2 3" key="1">
    <citation type="submission" date="2019-02" db="EMBL/GenBank/DDBJ databases">
        <title>Deep-cultivation of Planctomycetes and their phenomic and genomic characterization uncovers novel biology.</title>
        <authorList>
            <person name="Wiegand S."/>
            <person name="Jogler M."/>
            <person name="Boedeker C."/>
            <person name="Pinto D."/>
            <person name="Vollmers J."/>
            <person name="Rivas-Marin E."/>
            <person name="Kohn T."/>
            <person name="Peeters S.H."/>
            <person name="Heuer A."/>
            <person name="Rast P."/>
            <person name="Oberbeckmann S."/>
            <person name="Bunk B."/>
            <person name="Jeske O."/>
            <person name="Meyerdierks A."/>
            <person name="Storesund J.E."/>
            <person name="Kallscheuer N."/>
            <person name="Luecker S."/>
            <person name="Lage O.M."/>
            <person name="Pohl T."/>
            <person name="Merkel B.J."/>
            <person name="Hornburger P."/>
            <person name="Mueller R.-W."/>
            <person name="Bruemmer F."/>
            <person name="Labrenz M."/>
            <person name="Spormann A.M."/>
            <person name="Op den Camp H."/>
            <person name="Overmann J."/>
            <person name="Amann R."/>
            <person name="Jetten M.S.M."/>
            <person name="Mascher T."/>
            <person name="Medema M.H."/>
            <person name="Devos D.P."/>
            <person name="Kaster A.-K."/>
            <person name="Ovreas L."/>
            <person name="Rohde M."/>
            <person name="Galperin M.Y."/>
            <person name="Jogler C."/>
        </authorList>
    </citation>
    <scope>NUCLEOTIDE SEQUENCE [LARGE SCALE GENOMIC DNA]</scope>
    <source>
        <strain evidence="2 3">Poly30</strain>
    </source>
</reference>
<dbReference type="Proteomes" id="UP000320390">
    <property type="component" value="Chromosome"/>
</dbReference>
<dbReference type="EMBL" id="CP036434">
    <property type="protein sequence ID" value="QDV09401.1"/>
    <property type="molecule type" value="Genomic_DNA"/>
</dbReference>
<evidence type="ECO:0000256" key="1">
    <source>
        <dbReference type="SAM" id="SignalP"/>
    </source>
</evidence>
<dbReference type="PROSITE" id="PS51257">
    <property type="entry name" value="PROKAR_LIPOPROTEIN"/>
    <property type="match status" value="1"/>
</dbReference>
<evidence type="ECO:0000313" key="2">
    <source>
        <dbReference type="EMBL" id="QDV09401.1"/>
    </source>
</evidence>
<sequence precursor="true">MRRPKSRPAPFPSARSCQLLTAALAATLVGCSDSGSGSIEEPHLSASRGAGTGVSLAADASAIDRFFLQDSHQGGRATSFQLKSVAYGRIVELWGKNARGLDVRVARDFVIGTRYEGDGRAVRLVSQPVLGTDRLMIDEVVDAGWPGRARFLELAEAAAASVAPLSDAGASGAGTLTEVPRNAAFVLRFNDLVDPGSVSALGAMLRVGTPALAPFEARIASHELFGGIDAATGQFRSTRIVVDFTVSAAESERMAFSVPANPVGLPPAGRAGVPHAELRLPTVGLTGLSSPLRSSGGAPLGAGAGSIDFSSASVDLVRPFSIAPAGGAYSGFMMDQVAPRLVAESDVELAAAPEQLGMPDLFRLPRIQFPSPGCAGPAQPGDILIQLGVVAEVVADSGPATAAGLNNVMVRLLDFPATWTGPEQWETDGLGAAFYQAPYDVSMDDVRVACLVQVTPDPLGSPSAPTRGVDPAASFQLRFNEPIADSGEEELESVLITRTRIQPEGAFDARDAVVASGMSFGLSPYSGGYIVRPEVPLAHAAGASEVYYLTPRLGPHAVRDLAGNPLLESPGSIAMSIDPTADPVRSGGVLLGFEGPRELGNAGPDLGGQFQAAFGDSAVRPRPVIRFQGNVDNSNPVLAQQTRFPLGVQTPFNPLGARMQTLWRYCDMGFGLTDPNTINIDVEGLYWAPTGGAVVPDQFSGFEIKLAHSRFAPDEYIDPTSLFPQFQNSGLRPVYETNSLLSAAPSVVHPRQLGYLISPADVQTTPTGQALVPFPMNRVANEPKRTYTWRDSSLRERAGPQNAGVEPWSLFVATGLPIPPSAYFRTGEVRTIGLPLLLDFATFADFAANGQNGWDINLAVNSSSRPYFRAFSAGGVDTSGNSVVVDPSMETSANGGFSPFSNPPGAPTFGRDNAYMLGAADFVVRKSLAHTVWIDAGSVSLNRQFVQPIASGVAGQSPGVSVTVDVRGASEIAYSNSGLIDDNDGDENGIADMLEDASQIDLYGDYYNERDQSVLTHWERDENPGITFRSLSTTIESDEWRGNVNSIEGARYVQLRLTLESDIETGAVPAVGALGIAWTE</sequence>
<name>A0A518EZ96_9BACT</name>
<dbReference type="AlphaFoldDB" id="A0A518EZ96"/>
<evidence type="ECO:0008006" key="4">
    <source>
        <dbReference type="Google" id="ProtNLM"/>
    </source>
</evidence>
<gene>
    <name evidence="2" type="ORF">Poly30_49590</name>
</gene>
<keyword evidence="3" id="KW-1185">Reference proteome</keyword>
<feature type="chain" id="PRO_5022132009" description="SbsA Ig-like domain-containing protein" evidence="1">
    <location>
        <begin position="26"/>
        <end position="1080"/>
    </location>
</feature>
<evidence type="ECO:0000313" key="3">
    <source>
        <dbReference type="Proteomes" id="UP000320390"/>
    </source>
</evidence>
<feature type="signal peptide" evidence="1">
    <location>
        <begin position="1"/>
        <end position="25"/>
    </location>
</feature>
<proteinExistence type="predicted"/>
<protein>
    <recommendedName>
        <fullName evidence="4">SbsA Ig-like domain-containing protein</fullName>
    </recommendedName>
</protein>
<accession>A0A518EZ96</accession>